<name>A0A7X8YFG9_9VIBR</name>
<evidence type="ECO:0000256" key="4">
    <source>
        <dbReference type="ARBA" id="ARBA00023015"/>
    </source>
</evidence>
<dbReference type="InterPro" id="IPR004026">
    <property type="entry name" value="Ada_DNA_repair_Zn-bd"/>
</dbReference>
<dbReference type="SUPFAM" id="SSF55945">
    <property type="entry name" value="TATA-box binding protein-like"/>
    <property type="match status" value="1"/>
</dbReference>
<dbReference type="Gene3D" id="3.30.310.20">
    <property type="entry name" value="DNA-3-methyladenine glycosylase AlkA, N-terminal domain"/>
    <property type="match status" value="1"/>
</dbReference>
<dbReference type="InterPro" id="IPR051912">
    <property type="entry name" value="Alkylbase_DNA_Glycosylase/TA"/>
</dbReference>
<evidence type="ECO:0000256" key="5">
    <source>
        <dbReference type="ARBA" id="ARBA00023159"/>
    </source>
</evidence>
<keyword evidence="2" id="KW-0489">Methyltransferase</keyword>
<reference evidence="9 10" key="1">
    <citation type="submission" date="2020-04" db="EMBL/GenBank/DDBJ databases">
        <title>Vibrio sp. SM6, a novel species isolated from seawater.</title>
        <authorList>
            <person name="Wang X."/>
        </authorList>
    </citation>
    <scope>NUCLEOTIDE SEQUENCE [LARGE SCALE GENOMIC DNA]</scope>
    <source>
        <strain evidence="9 10">SM6</strain>
    </source>
</reference>
<keyword evidence="10" id="KW-1185">Reference proteome</keyword>
<dbReference type="PROSITE" id="PS01124">
    <property type="entry name" value="HTH_ARAC_FAMILY_2"/>
    <property type="match status" value="1"/>
</dbReference>
<evidence type="ECO:0000256" key="7">
    <source>
        <dbReference type="ARBA" id="ARBA00023204"/>
    </source>
</evidence>
<dbReference type="GO" id="GO:0032993">
    <property type="term" value="C:protein-DNA complex"/>
    <property type="evidence" value="ECO:0007669"/>
    <property type="project" value="TreeGrafter"/>
</dbReference>
<dbReference type="SUPFAM" id="SSF48150">
    <property type="entry name" value="DNA-glycosylase"/>
    <property type="match status" value="1"/>
</dbReference>
<dbReference type="SUPFAM" id="SSF46689">
    <property type="entry name" value="Homeodomain-like"/>
    <property type="match status" value="2"/>
</dbReference>
<dbReference type="PANTHER" id="PTHR43003">
    <property type="entry name" value="DNA-3-METHYLADENINE GLYCOSYLASE"/>
    <property type="match status" value="1"/>
</dbReference>
<evidence type="ECO:0000313" key="10">
    <source>
        <dbReference type="Proteomes" id="UP000535589"/>
    </source>
</evidence>
<dbReference type="SMART" id="SM00342">
    <property type="entry name" value="HTH_ARAC"/>
    <property type="match status" value="1"/>
</dbReference>
<evidence type="ECO:0000313" key="9">
    <source>
        <dbReference type="EMBL" id="NLS11903.1"/>
    </source>
</evidence>
<dbReference type="GO" id="GO:0008168">
    <property type="term" value="F:methyltransferase activity"/>
    <property type="evidence" value="ECO:0007669"/>
    <property type="project" value="UniProtKB-KW"/>
</dbReference>
<keyword evidence="2" id="KW-0808">Transferase</keyword>
<dbReference type="PANTHER" id="PTHR43003:SF13">
    <property type="entry name" value="DNA-3-METHYLADENINE GLYCOSYLASE 2"/>
    <property type="match status" value="1"/>
</dbReference>
<dbReference type="GO" id="GO:0005737">
    <property type="term" value="C:cytoplasm"/>
    <property type="evidence" value="ECO:0007669"/>
    <property type="project" value="TreeGrafter"/>
</dbReference>
<keyword evidence="6" id="KW-0804">Transcription</keyword>
<proteinExistence type="predicted"/>
<accession>A0A7X8YFG9</accession>
<keyword evidence="5" id="KW-0010">Activator</keyword>
<dbReference type="GO" id="GO:0043916">
    <property type="term" value="F:DNA-7-methylguanine glycosylase activity"/>
    <property type="evidence" value="ECO:0007669"/>
    <property type="project" value="TreeGrafter"/>
</dbReference>
<evidence type="ECO:0000256" key="2">
    <source>
        <dbReference type="ARBA" id="ARBA00022603"/>
    </source>
</evidence>
<dbReference type="InterPro" id="IPR037046">
    <property type="entry name" value="AlkA_N_sf"/>
</dbReference>
<dbReference type="Gene3D" id="3.40.10.10">
    <property type="entry name" value="DNA Methylphosphotriester Repair Domain"/>
    <property type="match status" value="1"/>
</dbReference>
<dbReference type="Proteomes" id="UP000535589">
    <property type="component" value="Unassembled WGS sequence"/>
</dbReference>
<dbReference type="Pfam" id="PF12833">
    <property type="entry name" value="HTH_18"/>
    <property type="match status" value="1"/>
</dbReference>
<dbReference type="Pfam" id="PF06029">
    <property type="entry name" value="AlkA_N"/>
    <property type="match status" value="1"/>
</dbReference>
<dbReference type="GO" id="GO:0032131">
    <property type="term" value="F:alkylated DNA binding"/>
    <property type="evidence" value="ECO:0007669"/>
    <property type="project" value="TreeGrafter"/>
</dbReference>
<dbReference type="InterPro" id="IPR009057">
    <property type="entry name" value="Homeodomain-like_sf"/>
</dbReference>
<dbReference type="InterPro" id="IPR011257">
    <property type="entry name" value="DNA_glycosylase"/>
</dbReference>
<dbReference type="GO" id="GO:0008725">
    <property type="term" value="F:DNA-3-methyladenine glycosylase activity"/>
    <property type="evidence" value="ECO:0007669"/>
    <property type="project" value="TreeGrafter"/>
</dbReference>
<dbReference type="SUPFAM" id="SSF57884">
    <property type="entry name" value="Ada DNA repair protein, N-terminal domain (N-Ada 10)"/>
    <property type="match status" value="1"/>
</dbReference>
<dbReference type="Pfam" id="PF02805">
    <property type="entry name" value="Ada_Zn_binding"/>
    <property type="match status" value="1"/>
</dbReference>
<dbReference type="GO" id="GO:0043565">
    <property type="term" value="F:sequence-specific DNA binding"/>
    <property type="evidence" value="ECO:0007669"/>
    <property type="project" value="InterPro"/>
</dbReference>
<evidence type="ECO:0000256" key="6">
    <source>
        <dbReference type="ARBA" id="ARBA00023163"/>
    </source>
</evidence>
<dbReference type="AlphaFoldDB" id="A0A7X8YFG9"/>
<gene>
    <name evidence="9" type="ORF">HGP28_03235</name>
</gene>
<keyword evidence="3" id="KW-0227">DNA damage</keyword>
<evidence type="ECO:0000256" key="1">
    <source>
        <dbReference type="ARBA" id="ARBA00001947"/>
    </source>
</evidence>
<dbReference type="GO" id="GO:0003700">
    <property type="term" value="F:DNA-binding transcription factor activity"/>
    <property type="evidence" value="ECO:0007669"/>
    <property type="project" value="InterPro"/>
</dbReference>
<dbReference type="GO" id="GO:0006285">
    <property type="term" value="P:base-excision repair, AP site formation"/>
    <property type="evidence" value="ECO:0007669"/>
    <property type="project" value="TreeGrafter"/>
</dbReference>
<comment type="cofactor">
    <cofactor evidence="1">
        <name>Zn(2+)</name>
        <dbReference type="ChEBI" id="CHEBI:29105"/>
    </cofactor>
</comment>
<keyword evidence="4" id="KW-0805">Transcription regulation</keyword>
<dbReference type="InterPro" id="IPR010316">
    <property type="entry name" value="AlkA_N"/>
</dbReference>
<sequence>MARDPRFDGRFFVAISTTGIFCRPICPSPLAKESHVQYFALAAQALNAGYRPCLRCRPESAPDSWAWRGTQTTVARAQHLIEQGALVTQSLPQLAERLGVSDRYLRMLFQQQIGMSPKQYSLYHQLMFAKSLLHNSALSVTQIGLASGFHSTRRFNDAFKKQLHLSPSQVRREAPDRLTDNQVLLHYRGQLNWRYTLDFLAKRAVDGLEKVTEHSYARYCQIEQASAWFEVTPLKPGTLVMQFRVTYAHHLPILIRLVRQRFDLDCDTDVIEAHLNQVAPGLVQHTGLRIPGAGSLWEAGVRAILGQQVTVKSAVTQLNRLVAELSHERERQFPTPQQVIDSDLSCLKMPTSRRETLKRLAEWVVTHGESEPSAWIAIKGIGPWTVHYAQLRGAGDPNCYLEGDLLVKKRSQQFPSLNRQSVAPWGSYATFHLWSLS</sequence>
<dbReference type="GO" id="GO:0006307">
    <property type="term" value="P:DNA alkylation repair"/>
    <property type="evidence" value="ECO:0007669"/>
    <property type="project" value="TreeGrafter"/>
</dbReference>
<dbReference type="Gene3D" id="1.10.340.30">
    <property type="entry name" value="Hypothetical protein, domain 2"/>
    <property type="match status" value="1"/>
</dbReference>
<evidence type="ECO:0000256" key="3">
    <source>
        <dbReference type="ARBA" id="ARBA00022763"/>
    </source>
</evidence>
<dbReference type="InterPro" id="IPR035451">
    <property type="entry name" value="Ada-like_dom_sf"/>
</dbReference>
<feature type="domain" description="HTH araC/xylS-type" evidence="8">
    <location>
        <begin position="75"/>
        <end position="173"/>
    </location>
</feature>
<keyword evidence="7" id="KW-0234">DNA repair</keyword>
<dbReference type="SMART" id="SM01009">
    <property type="entry name" value="AlkA_N"/>
    <property type="match status" value="1"/>
</dbReference>
<dbReference type="Gene3D" id="1.10.10.60">
    <property type="entry name" value="Homeodomain-like"/>
    <property type="match status" value="2"/>
</dbReference>
<organism evidence="9 10">
    <name type="scientific">Vibrio agarilyticus</name>
    <dbReference type="NCBI Taxonomy" id="2726741"/>
    <lineage>
        <taxon>Bacteria</taxon>
        <taxon>Pseudomonadati</taxon>
        <taxon>Pseudomonadota</taxon>
        <taxon>Gammaproteobacteria</taxon>
        <taxon>Vibrionales</taxon>
        <taxon>Vibrionaceae</taxon>
        <taxon>Vibrio</taxon>
    </lineage>
</organism>
<comment type="caution">
    <text evidence="9">The sequence shown here is derived from an EMBL/GenBank/DDBJ whole genome shotgun (WGS) entry which is preliminary data.</text>
</comment>
<protein>
    <submittedName>
        <fullName evidence="9">DNA-3-methyladenine glycosylase 2 family protein</fullName>
    </submittedName>
</protein>
<dbReference type="GO" id="GO:0032259">
    <property type="term" value="P:methylation"/>
    <property type="evidence" value="ECO:0007669"/>
    <property type="project" value="UniProtKB-KW"/>
</dbReference>
<dbReference type="InterPro" id="IPR018060">
    <property type="entry name" value="HTH_AraC"/>
</dbReference>
<dbReference type="EMBL" id="JABAIK010000002">
    <property type="protein sequence ID" value="NLS11903.1"/>
    <property type="molecule type" value="Genomic_DNA"/>
</dbReference>
<evidence type="ECO:0000259" key="8">
    <source>
        <dbReference type="PROSITE" id="PS01124"/>
    </source>
</evidence>
<dbReference type="GO" id="GO:0008270">
    <property type="term" value="F:zinc ion binding"/>
    <property type="evidence" value="ECO:0007669"/>
    <property type="project" value="InterPro"/>
</dbReference>